<feature type="transmembrane region" description="Helical" evidence="1">
    <location>
        <begin position="70"/>
        <end position="91"/>
    </location>
</feature>
<dbReference type="Proteomes" id="UP000230447">
    <property type="component" value="Unassembled WGS sequence"/>
</dbReference>
<evidence type="ECO:0000256" key="1">
    <source>
        <dbReference type="SAM" id="Phobius"/>
    </source>
</evidence>
<proteinExistence type="predicted"/>
<evidence type="ECO:0000313" key="3">
    <source>
        <dbReference type="Proteomes" id="UP000230447"/>
    </source>
</evidence>
<name>A0A2G9ZFL5_9BACT</name>
<organism evidence="2 3">
    <name type="scientific">bacterium (Candidatus Gribaldobacteria) CG23_combo_of_CG06-09_8_20_14_all_37_87_8</name>
    <dbReference type="NCBI Taxonomy" id="2014278"/>
    <lineage>
        <taxon>Bacteria</taxon>
        <taxon>Candidatus Gribaldobacteria</taxon>
    </lineage>
</organism>
<reference evidence="2 3" key="1">
    <citation type="submission" date="2017-09" db="EMBL/GenBank/DDBJ databases">
        <title>Depth-based differentiation of microbial function through sediment-hosted aquifers and enrichment of novel symbionts in the deep terrestrial subsurface.</title>
        <authorList>
            <person name="Probst A.J."/>
            <person name="Ladd B."/>
            <person name="Jarett J.K."/>
            <person name="Geller-Mcgrath D.E."/>
            <person name="Sieber C.M."/>
            <person name="Emerson J.B."/>
            <person name="Anantharaman K."/>
            <person name="Thomas B.C."/>
            <person name="Malmstrom R."/>
            <person name="Stieglmeier M."/>
            <person name="Klingl A."/>
            <person name="Woyke T."/>
            <person name="Ryan C.M."/>
            <person name="Banfield J.F."/>
        </authorList>
    </citation>
    <scope>NUCLEOTIDE SEQUENCE [LARGE SCALE GENOMIC DNA]</scope>
    <source>
        <strain evidence="2">CG23_combo_of_CG06-09_8_20_14_all_37_87_8</strain>
    </source>
</reference>
<sequence>MRYSYLIFTLPLVLFLLNTFCLIATRQRVLSYNGSRADDIKGRWILMKIFFFVFLLLFLPIFFWQKILVLFIGIVVQGFWTMMIFESTFVIKEITEEE</sequence>
<comment type="caution">
    <text evidence="2">The sequence shown here is derived from an EMBL/GenBank/DDBJ whole genome shotgun (WGS) entry which is preliminary data.</text>
</comment>
<gene>
    <name evidence="2" type="ORF">COX24_00745</name>
</gene>
<protein>
    <submittedName>
        <fullName evidence="2">Uncharacterized protein</fullName>
    </submittedName>
</protein>
<feature type="transmembrane region" description="Helical" evidence="1">
    <location>
        <begin position="45"/>
        <end position="64"/>
    </location>
</feature>
<evidence type="ECO:0000313" key="2">
    <source>
        <dbReference type="EMBL" id="PIP31965.1"/>
    </source>
</evidence>
<keyword evidence="1" id="KW-1133">Transmembrane helix</keyword>
<dbReference type="AlphaFoldDB" id="A0A2G9ZFL5"/>
<keyword evidence="1" id="KW-0812">Transmembrane</keyword>
<feature type="transmembrane region" description="Helical" evidence="1">
    <location>
        <begin position="6"/>
        <end position="24"/>
    </location>
</feature>
<keyword evidence="1" id="KW-0472">Membrane</keyword>
<dbReference type="EMBL" id="PCSB01000015">
    <property type="protein sequence ID" value="PIP31965.1"/>
    <property type="molecule type" value="Genomic_DNA"/>
</dbReference>
<accession>A0A2G9ZFL5</accession>